<sequence length="81" mass="9446">MEKETMRFHAEDVFYKVEKKKDKYFQIYKCKSRIKEPITHRESFRSACKVAKLLADTYSEGYESGKDYGISVYGWGITGGS</sequence>
<organism evidence="1 2">
    <name type="scientific">Bacillus cereus</name>
    <dbReference type="NCBI Taxonomy" id="1396"/>
    <lineage>
        <taxon>Bacteria</taxon>
        <taxon>Bacillati</taxon>
        <taxon>Bacillota</taxon>
        <taxon>Bacilli</taxon>
        <taxon>Bacillales</taxon>
        <taxon>Bacillaceae</taxon>
        <taxon>Bacillus</taxon>
        <taxon>Bacillus cereus group</taxon>
    </lineage>
</organism>
<evidence type="ECO:0000313" key="2">
    <source>
        <dbReference type="Proteomes" id="UP000220210"/>
    </source>
</evidence>
<name>A0A9X6VWA2_BACCE</name>
<dbReference type="EMBL" id="NTSO01000015">
    <property type="protein sequence ID" value="PFF46170.1"/>
    <property type="molecule type" value="Genomic_DNA"/>
</dbReference>
<protein>
    <submittedName>
        <fullName evidence="1">Uncharacterized protein</fullName>
    </submittedName>
</protein>
<dbReference type="AlphaFoldDB" id="A0A9X6VWA2"/>
<gene>
    <name evidence="1" type="ORF">CN357_22255</name>
</gene>
<dbReference type="RefSeq" id="WP_098297418.1">
    <property type="nucleotide sequence ID" value="NZ_NTSO01000015.1"/>
</dbReference>
<evidence type="ECO:0000313" key="1">
    <source>
        <dbReference type="EMBL" id="PFF46170.1"/>
    </source>
</evidence>
<accession>A0A9X6VWA2</accession>
<comment type="caution">
    <text evidence="1">The sequence shown here is derived from an EMBL/GenBank/DDBJ whole genome shotgun (WGS) entry which is preliminary data.</text>
</comment>
<dbReference type="Proteomes" id="UP000220210">
    <property type="component" value="Unassembled WGS sequence"/>
</dbReference>
<reference evidence="1 2" key="1">
    <citation type="submission" date="2017-09" db="EMBL/GenBank/DDBJ databases">
        <title>Large-scale bioinformatics analysis of Bacillus genomes uncovers conserved roles of natural products in bacterial physiology.</title>
        <authorList>
            <consortium name="Agbiome Team Llc"/>
            <person name="Bleich R.M."/>
            <person name="Kirk G.J."/>
            <person name="Santa Maria K.C."/>
            <person name="Allen S.E."/>
            <person name="Farag S."/>
            <person name="Shank E.A."/>
            <person name="Bowers A."/>
        </authorList>
    </citation>
    <scope>NUCLEOTIDE SEQUENCE [LARGE SCALE GENOMIC DNA]</scope>
    <source>
        <strain evidence="1 2">AFS020204</strain>
    </source>
</reference>
<proteinExistence type="predicted"/>